<dbReference type="CDD" id="cd12395">
    <property type="entry name" value="RRM2_RBM34"/>
    <property type="match status" value="1"/>
</dbReference>
<proteinExistence type="predicted"/>
<dbReference type="GO" id="GO:0003723">
    <property type="term" value="F:RNA binding"/>
    <property type="evidence" value="ECO:0007669"/>
    <property type="project" value="UniProtKB-UniRule"/>
</dbReference>
<dbReference type="PANTHER" id="PTHR48024">
    <property type="entry name" value="GEO13361P1-RELATED"/>
    <property type="match status" value="1"/>
</dbReference>
<organism evidence="5 6">
    <name type="scientific">Apostasia shenzhenica</name>
    <dbReference type="NCBI Taxonomy" id="1088818"/>
    <lineage>
        <taxon>Eukaryota</taxon>
        <taxon>Viridiplantae</taxon>
        <taxon>Streptophyta</taxon>
        <taxon>Embryophyta</taxon>
        <taxon>Tracheophyta</taxon>
        <taxon>Spermatophyta</taxon>
        <taxon>Magnoliopsida</taxon>
        <taxon>Liliopsida</taxon>
        <taxon>Asparagales</taxon>
        <taxon>Orchidaceae</taxon>
        <taxon>Apostasioideae</taxon>
        <taxon>Apostasia</taxon>
    </lineage>
</organism>
<dbReference type="SMART" id="SM00360">
    <property type="entry name" value="RRM"/>
    <property type="match status" value="2"/>
</dbReference>
<feature type="compositionally biased region" description="Basic and acidic residues" evidence="3">
    <location>
        <begin position="358"/>
        <end position="374"/>
    </location>
</feature>
<dbReference type="InterPro" id="IPR000504">
    <property type="entry name" value="RRM_dom"/>
</dbReference>
<dbReference type="Proteomes" id="UP000236161">
    <property type="component" value="Unassembled WGS sequence"/>
</dbReference>
<feature type="region of interest" description="Disordered" evidence="3">
    <location>
        <begin position="358"/>
        <end position="479"/>
    </location>
</feature>
<dbReference type="PROSITE" id="PS50102">
    <property type="entry name" value="RRM"/>
    <property type="match status" value="2"/>
</dbReference>
<evidence type="ECO:0000259" key="4">
    <source>
        <dbReference type="PROSITE" id="PS50102"/>
    </source>
</evidence>
<dbReference type="AlphaFoldDB" id="A0A2I0ABX8"/>
<feature type="compositionally biased region" description="Polar residues" evidence="3">
    <location>
        <begin position="63"/>
        <end position="72"/>
    </location>
</feature>
<dbReference type="GO" id="GO:1990904">
    <property type="term" value="C:ribonucleoprotein complex"/>
    <property type="evidence" value="ECO:0007669"/>
    <property type="project" value="UniProtKB-KW"/>
</dbReference>
<dbReference type="InterPro" id="IPR050886">
    <property type="entry name" value="RNA-binding_reg"/>
</dbReference>
<dbReference type="EMBL" id="KZ452001">
    <property type="protein sequence ID" value="PKA53049.1"/>
    <property type="molecule type" value="Genomic_DNA"/>
</dbReference>
<evidence type="ECO:0000313" key="6">
    <source>
        <dbReference type="Proteomes" id="UP000236161"/>
    </source>
</evidence>
<dbReference type="InterPro" id="IPR012677">
    <property type="entry name" value="Nucleotide-bd_a/b_plait_sf"/>
</dbReference>
<dbReference type="InterPro" id="IPR034221">
    <property type="entry name" value="RBM34_RRM2"/>
</dbReference>
<feature type="region of interest" description="Disordered" evidence="3">
    <location>
        <begin position="19"/>
        <end position="115"/>
    </location>
</feature>
<dbReference type="Gene3D" id="3.30.70.330">
    <property type="match status" value="2"/>
</dbReference>
<keyword evidence="1 2" id="KW-0694">RNA-binding</keyword>
<feature type="compositionally biased region" description="Basic residues" evidence="3">
    <location>
        <begin position="413"/>
        <end position="424"/>
    </location>
</feature>
<evidence type="ECO:0000256" key="1">
    <source>
        <dbReference type="ARBA" id="ARBA00022884"/>
    </source>
</evidence>
<protein>
    <submittedName>
        <fullName evidence="5">28 kDa ribonucleoprotein, chloroplastic</fullName>
    </submittedName>
</protein>
<accession>A0A2I0ABX8</accession>
<evidence type="ECO:0000256" key="2">
    <source>
        <dbReference type="PROSITE-ProRule" id="PRU00176"/>
    </source>
</evidence>
<dbReference type="InterPro" id="IPR035979">
    <property type="entry name" value="RBD_domain_sf"/>
</dbReference>
<keyword evidence="6" id="KW-1185">Reference proteome</keyword>
<dbReference type="Pfam" id="PF00076">
    <property type="entry name" value="RRM_1"/>
    <property type="match status" value="2"/>
</dbReference>
<reference evidence="5 6" key="1">
    <citation type="journal article" date="2017" name="Nature">
        <title>The Apostasia genome and the evolution of orchids.</title>
        <authorList>
            <person name="Zhang G.Q."/>
            <person name="Liu K.W."/>
            <person name="Li Z."/>
            <person name="Lohaus R."/>
            <person name="Hsiao Y.Y."/>
            <person name="Niu S.C."/>
            <person name="Wang J.Y."/>
            <person name="Lin Y.C."/>
            <person name="Xu Q."/>
            <person name="Chen L.J."/>
            <person name="Yoshida K."/>
            <person name="Fujiwara S."/>
            <person name="Wang Z.W."/>
            <person name="Zhang Y.Q."/>
            <person name="Mitsuda N."/>
            <person name="Wang M."/>
            <person name="Liu G.H."/>
            <person name="Pecoraro L."/>
            <person name="Huang H.X."/>
            <person name="Xiao X.J."/>
            <person name="Lin M."/>
            <person name="Wu X.Y."/>
            <person name="Wu W.L."/>
            <person name="Chen Y.Y."/>
            <person name="Chang S.B."/>
            <person name="Sakamoto S."/>
            <person name="Ohme-Takagi M."/>
            <person name="Yagi M."/>
            <person name="Zeng S.J."/>
            <person name="Shen C.Y."/>
            <person name="Yeh C.M."/>
            <person name="Luo Y.B."/>
            <person name="Tsai W.C."/>
            <person name="Van de Peer Y."/>
            <person name="Liu Z.J."/>
        </authorList>
    </citation>
    <scope>NUCLEOTIDE SEQUENCE [LARGE SCALE GENOMIC DNA]</scope>
    <source>
        <strain evidence="6">cv. Shenzhen</strain>
        <tissue evidence="5">Stem</tissue>
    </source>
</reference>
<sequence length="479" mass="53595">MGKKLKESSEDGAAAVKSLFGADNPFRRKPQPFSFAVSNAGDNPLPLPEQGFGIELKEGNKKTIANTKSSGEGSAEVRKRKRETGTGAVTPRKRQRVEDKEKGGGFEEKSRKRKRNEIEVEYEKSKDGVFRDDGEQAAVVAVGEKRKLADTAADTVSTKESFDDESKLLRTIFVGNLPLRLKRKALQREFARFGEIDSIRIRSVPLVDTKAPRKAAIIRGKINDAVNSVNAYIVFKDEQSANAALSHNMAEIDGNHIRVDLACPPRKKMKGEAKLYERKRTVFVGNLPYDVKDEELYQLFCSLDQSETIVQAVRVIRDPNTSIGKGFAYVLFKTREAANSVCKKGDLKIRDRTLRVCHAKRDATPSNTERDSRNRDHRHRRFTTNSAQTPPDRGEKRSAGAADLSYQGLRSSQKGKFKTTTFRRRSGELHKVSPRFGGDAQAGHQAKRPAVAARKAKQLLMKRKQGNAPEHRPIKARRQ</sequence>
<gene>
    <name evidence="5" type="ORF">AXF42_Ash002030</name>
</gene>
<dbReference type="SUPFAM" id="SSF54928">
    <property type="entry name" value="RNA-binding domain, RBD"/>
    <property type="match status" value="2"/>
</dbReference>
<dbReference type="OrthoDB" id="442677at2759"/>
<dbReference type="PANTHER" id="PTHR48024:SF56">
    <property type="entry name" value="HETEROGENEOUS NUCLEAR RIBONUCLEOPROTEIN A0"/>
    <property type="match status" value="1"/>
</dbReference>
<evidence type="ECO:0000313" key="5">
    <source>
        <dbReference type="EMBL" id="PKA53049.1"/>
    </source>
</evidence>
<feature type="compositionally biased region" description="Basic and acidic residues" evidence="3">
    <location>
        <begin position="96"/>
        <end position="115"/>
    </location>
</feature>
<feature type="compositionally biased region" description="Basic residues" evidence="3">
    <location>
        <begin position="454"/>
        <end position="465"/>
    </location>
</feature>
<dbReference type="STRING" id="1088818.A0A2I0ABX8"/>
<keyword evidence="5" id="KW-0687">Ribonucleoprotein</keyword>
<name>A0A2I0ABX8_9ASPA</name>
<dbReference type="CDD" id="cd12394">
    <property type="entry name" value="RRM1_RBM34"/>
    <property type="match status" value="1"/>
</dbReference>
<feature type="domain" description="RRM" evidence="4">
    <location>
        <begin position="170"/>
        <end position="264"/>
    </location>
</feature>
<evidence type="ECO:0000256" key="3">
    <source>
        <dbReference type="SAM" id="MobiDB-lite"/>
    </source>
</evidence>
<feature type="domain" description="RRM" evidence="4">
    <location>
        <begin position="280"/>
        <end position="361"/>
    </location>
</feature>